<name>A0A8W7P4P5_ANOCL</name>
<organism evidence="1">
    <name type="scientific">Anopheles coluzzii</name>
    <name type="common">African malaria mosquito</name>
    <dbReference type="NCBI Taxonomy" id="1518534"/>
    <lineage>
        <taxon>Eukaryota</taxon>
        <taxon>Metazoa</taxon>
        <taxon>Ecdysozoa</taxon>
        <taxon>Arthropoda</taxon>
        <taxon>Hexapoda</taxon>
        <taxon>Insecta</taxon>
        <taxon>Pterygota</taxon>
        <taxon>Neoptera</taxon>
        <taxon>Endopterygota</taxon>
        <taxon>Diptera</taxon>
        <taxon>Nematocera</taxon>
        <taxon>Culicoidea</taxon>
        <taxon>Culicidae</taxon>
        <taxon>Anophelinae</taxon>
        <taxon>Anopheles</taxon>
    </lineage>
</organism>
<protein>
    <submittedName>
        <fullName evidence="1">Uncharacterized protein</fullName>
    </submittedName>
</protein>
<dbReference type="EnsemblMetazoa" id="ACOM024806-RA">
    <property type="protein sequence ID" value="ACOM024806-PA.1"/>
    <property type="gene ID" value="ACOM024806"/>
</dbReference>
<dbReference type="AlphaFoldDB" id="A0A8W7P4P5"/>
<sequence length="167" mass="17892">MFIFTPEPPSYYGYCYRYCYAPTIRQCEVAAFSVQSCGVGNPLTPHCSRSSNRRKVHLLDQLVPLLQPQPEQSLTLLGCAAPHASSSGAHPVPIAALAQDKRIPHSAPDGPIGDTLLWVVEDPVAHPCAMTPKRGPKVVLAWAASGSSPLLVAADHTRIPDTSVTRG</sequence>
<dbReference type="Proteomes" id="UP000075882">
    <property type="component" value="Unassembled WGS sequence"/>
</dbReference>
<evidence type="ECO:0000313" key="1">
    <source>
        <dbReference type="EnsemblMetazoa" id="ACOM024806-PA.1"/>
    </source>
</evidence>
<reference evidence="1" key="1">
    <citation type="submission" date="2022-08" db="UniProtKB">
        <authorList>
            <consortium name="EnsemblMetazoa"/>
        </authorList>
    </citation>
    <scope>IDENTIFICATION</scope>
</reference>
<proteinExistence type="predicted"/>
<accession>A0A8W7P4P5</accession>